<evidence type="ECO:0000313" key="9">
    <source>
        <dbReference type="EMBL" id="QCQ83119.1"/>
    </source>
</evidence>
<keyword evidence="6" id="KW-0539">Nucleus</keyword>
<dbReference type="PROSITE" id="PS51370">
    <property type="entry name" value="R"/>
    <property type="match status" value="1"/>
</dbReference>
<evidence type="ECO:0000256" key="3">
    <source>
        <dbReference type="ARBA" id="ARBA00023015"/>
    </source>
</evidence>
<evidence type="ECO:0000259" key="7">
    <source>
        <dbReference type="PROSITE" id="PS51369"/>
    </source>
</evidence>
<dbReference type="PROSITE" id="PS51369">
    <property type="entry name" value="TCP"/>
    <property type="match status" value="1"/>
</dbReference>
<protein>
    <submittedName>
        <fullName evidence="9">Transcription factor TCP12-like protein</fullName>
    </submittedName>
</protein>
<dbReference type="PANTHER" id="PTHR31072">
    <property type="entry name" value="TRANSCRIPTION FACTOR TCP4-RELATED"/>
    <property type="match status" value="1"/>
</dbReference>
<keyword evidence="2" id="KW-0217">Developmental protein</keyword>
<name>A0A4P8PS45_AMBAR</name>
<evidence type="ECO:0000259" key="8">
    <source>
        <dbReference type="PROSITE" id="PS51370"/>
    </source>
</evidence>
<dbReference type="PANTHER" id="PTHR31072:SF224">
    <property type="entry name" value="TRANSCRIPTION FACTOR TCP1"/>
    <property type="match status" value="1"/>
</dbReference>
<feature type="domain" description="TCP" evidence="7">
    <location>
        <begin position="63"/>
        <end position="121"/>
    </location>
</feature>
<evidence type="ECO:0000256" key="2">
    <source>
        <dbReference type="ARBA" id="ARBA00022473"/>
    </source>
</evidence>
<comment type="subcellular location">
    <subcellularLocation>
        <location evidence="1">Nucleus</location>
    </subcellularLocation>
</comment>
<evidence type="ECO:0000256" key="6">
    <source>
        <dbReference type="ARBA" id="ARBA00023242"/>
    </source>
</evidence>
<accession>A0A4P8PS45</accession>
<gene>
    <name evidence="9" type="primary">TCP12</name>
</gene>
<dbReference type="InterPro" id="IPR005333">
    <property type="entry name" value="Transcription_factor_TCP"/>
</dbReference>
<keyword evidence="5" id="KW-0804">Transcription</keyword>
<dbReference type="InterPro" id="IPR017887">
    <property type="entry name" value="TF_TCP_subgr"/>
</dbReference>
<reference evidence="9" key="1">
    <citation type="submission" date="2018-10" db="EMBL/GenBank/DDBJ databases">
        <authorList>
            <person name="Virag E."/>
        </authorList>
    </citation>
    <scope>NUCLEOTIDE SEQUENCE</scope>
</reference>
<dbReference type="GO" id="GO:0003700">
    <property type="term" value="F:DNA-binding transcription factor activity"/>
    <property type="evidence" value="ECO:0007669"/>
    <property type="project" value="InterPro"/>
</dbReference>
<dbReference type="GO" id="GO:2000032">
    <property type="term" value="P:regulation of secondary shoot formation"/>
    <property type="evidence" value="ECO:0007669"/>
    <property type="project" value="TreeGrafter"/>
</dbReference>
<evidence type="ECO:0000256" key="4">
    <source>
        <dbReference type="ARBA" id="ARBA00023125"/>
    </source>
</evidence>
<evidence type="ECO:0000256" key="5">
    <source>
        <dbReference type="ARBA" id="ARBA00023163"/>
    </source>
</evidence>
<dbReference type="Pfam" id="PF03634">
    <property type="entry name" value="TCP"/>
    <property type="match status" value="1"/>
</dbReference>
<organism evidence="9">
    <name type="scientific">Ambrosia artemisiifolia</name>
    <name type="common">Common ragweed</name>
    <dbReference type="NCBI Taxonomy" id="4212"/>
    <lineage>
        <taxon>Eukaryota</taxon>
        <taxon>Viridiplantae</taxon>
        <taxon>Streptophyta</taxon>
        <taxon>Embryophyta</taxon>
        <taxon>Tracheophyta</taxon>
        <taxon>Spermatophyta</taxon>
        <taxon>Magnoliopsida</taxon>
        <taxon>eudicotyledons</taxon>
        <taxon>Gunneridae</taxon>
        <taxon>Pentapetalae</taxon>
        <taxon>asterids</taxon>
        <taxon>campanulids</taxon>
        <taxon>Asterales</taxon>
        <taxon>Asteraceae</taxon>
        <taxon>Asteroideae</taxon>
        <taxon>Heliantheae alliance</taxon>
        <taxon>Heliantheae</taxon>
        <taxon>Ambrosia</taxon>
    </lineage>
</organism>
<keyword evidence="3" id="KW-0805">Transcription regulation</keyword>
<evidence type="ECO:0000256" key="1">
    <source>
        <dbReference type="ARBA" id="ARBA00004123"/>
    </source>
</evidence>
<proteinExistence type="evidence at transcript level"/>
<dbReference type="InterPro" id="IPR017888">
    <property type="entry name" value="CYC/TB1_R_domain"/>
</dbReference>
<keyword evidence="4" id="KW-0238">DNA-binding</keyword>
<dbReference type="GO" id="GO:0043565">
    <property type="term" value="F:sequence-specific DNA binding"/>
    <property type="evidence" value="ECO:0007669"/>
    <property type="project" value="TreeGrafter"/>
</dbReference>
<sequence>MSSTNPPSNFFLEHEKDDVYNNPLVSSDCFPVKENITTRKQDLGLEECEENENVCWSVVKTSNKDHHSKIQTAQGPRDRRVRFSIEVAKRFFYLQELLGFDKGSKTLDWLLKKSKSSIDELIKRKKESSSSSSLTDQSEVVFLETGSEKAKARKKKGDEQKTKKKTRKYKSLVNVNQSRVEARARARERTKEKLNVKKLDEESKNIHVDCCSSNLTLQSSFWNSLESQNDYSGKIGESFMKDNISSSEFICLPNFSDVYEHWVGDYSTI</sequence>
<feature type="domain" description="R" evidence="8">
    <location>
        <begin position="176"/>
        <end position="193"/>
    </location>
</feature>
<dbReference type="GO" id="GO:0005634">
    <property type="term" value="C:nucleus"/>
    <property type="evidence" value="ECO:0007669"/>
    <property type="project" value="UniProtKB-SubCell"/>
</dbReference>
<dbReference type="AlphaFoldDB" id="A0A4P8PS45"/>
<dbReference type="EMBL" id="MK098098">
    <property type="protein sequence ID" value="QCQ83119.1"/>
    <property type="molecule type" value="mRNA"/>
</dbReference>